<evidence type="ECO:0000256" key="1">
    <source>
        <dbReference type="SAM" id="MobiDB-lite"/>
    </source>
</evidence>
<sequence>MAAPIANDVPTRFKPIDANCVPIKESREITPKIAIPAAECGITTGISISASIIPLPGNLFRASMYARGIEGIAKISVVIAEMHKVNIIEDLTSGSFSVSKRNGAFTDKNMPTTGAIRKRSTSDPRRVKIR</sequence>
<comment type="caution">
    <text evidence="2">The sequence shown here is derived from an EMBL/GenBank/DDBJ whole genome shotgun (WGS) entry which is preliminary data.</text>
</comment>
<dbReference type="AlphaFoldDB" id="A0A645H4D7"/>
<gene>
    <name evidence="2" type="ORF">SDC9_181373</name>
</gene>
<feature type="compositionally biased region" description="Basic and acidic residues" evidence="1">
    <location>
        <begin position="120"/>
        <end position="130"/>
    </location>
</feature>
<reference evidence="2" key="1">
    <citation type="submission" date="2019-08" db="EMBL/GenBank/DDBJ databases">
        <authorList>
            <person name="Kucharzyk K."/>
            <person name="Murdoch R.W."/>
            <person name="Higgins S."/>
            <person name="Loffler F."/>
        </authorList>
    </citation>
    <scope>NUCLEOTIDE SEQUENCE</scope>
</reference>
<feature type="region of interest" description="Disordered" evidence="1">
    <location>
        <begin position="107"/>
        <end position="130"/>
    </location>
</feature>
<protein>
    <submittedName>
        <fullName evidence="2">Uncharacterized protein</fullName>
    </submittedName>
</protein>
<name>A0A645H4D7_9ZZZZ</name>
<organism evidence="2">
    <name type="scientific">bioreactor metagenome</name>
    <dbReference type="NCBI Taxonomy" id="1076179"/>
    <lineage>
        <taxon>unclassified sequences</taxon>
        <taxon>metagenomes</taxon>
        <taxon>ecological metagenomes</taxon>
    </lineage>
</organism>
<accession>A0A645H4D7</accession>
<dbReference type="EMBL" id="VSSQ01086605">
    <property type="protein sequence ID" value="MPN33881.1"/>
    <property type="molecule type" value="Genomic_DNA"/>
</dbReference>
<evidence type="ECO:0000313" key="2">
    <source>
        <dbReference type="EMBL" id="MPN33881.1"/>
    </source>
</evidence>
<proteinExistence type="predicted"/>